<dbReference type="EMBL" id="SSGD01000047">
    <property type="protein sequence ID" value="TXI56686.1"/>
    <property type="molecule type" value="Genomic_DNA"/>
</dbReference>
<reference evidence="2 3" key="1">
    <citation type="submission" date="2018-09" db="EMBL/GenBank/DDBJ databases">
        <title>Metagenome Assembled Genomes from an Advanced Water Purification Facility.</title>
        <authorList>
            <person name="Stamps B.W."/>
            <person name="Spear J.R."/>
        </authorList>
    </citation>
    <scope>NUCLEOTIDE SEQUENCE [LARGE SCALE GENOMIC DNA]</scope>
    <source>
        <strain evidence="2">Bin_29_2</strain>
    </source>
</reference>
<comment type="caution">
    <text evidence="2">The sequence shown here is derived from an EMBL/GenBank/DDBJ whole genome shotgun (WGS) entry which is preliminary data.</text>
</comment>
<evidence type="ECO:0000313" key="2">
    <source>
        <dbReference type="EMBL" id="TXI56686.1"/>
    </source>
</evidence>
<dbReference type="RefSeq" id="WP_276760291.1">
    <property type="nucleotide sequence ID" value="NZ_SSGD01000047.1"/>
</dbReference>
<dbReference type="Proteomes" id="UP000321797">
    <property type="component" value="Unassembled WGS sequence"/>
</dbReference>
<evidence type="ECO:0000313" key="3">
    <source>
        <dbReference type="Proteomes" id="UP000321797"/>
    </source>
</evidence>
<evidence type="ECO:0000256" key="1">
    <source>
        <dbReference type="ARBA" id="ARBA00022857"/>
    </source>
</evidence>
<dbReference type="Gene3D" id="3.40.50.720">
    <property type="entry name" value="NAD(P)-binding Rossmann-like Domain"/>
    <property type="match status" value="1"/>
</dbReference>
<gene>
    <name evidence="2" type="ORF">E6Q54_09845</name>
</gene>
<name>A0A5C7Y523_9MYCO</name>
<protein>
    <submittedName>
        <fullName evidence="2">SDR family oxidoreductase</fullName>
    </submittedName>
</protein>
<sequence>MRIVVIGGTGLIGHKVVRHLTERGFDVHAASLSTGVNLLTGNGLQSALSGASVVADVSDVPTHYDQARHFFETVTANLLSAEASVGVAHHVALSIVNSDQLAIQDGYFRCKFLQEVMISRSPIPYTIVHATPFFEYVHAIADAASDDDTVRLPSALVQPIAARDAAEAVAIAATGTPLNHIVEVAGPRRYRLDELVRTALTAWGDRRPVVTCDNARVWGVLLQESTLIPRGDAAIFDETFEDWTIETAGRGRRPHSGREHKQPFC</sequence>
<dbReference type="AlphaFoldDB" id="A0A5C7Y523"/>
<dbReference type="InterPro" id="IPR036291">
    <property type="entry name" value="NAD(P)-bd_dom_sf"/>
</dbReference>
<dbReference type="SUPFAM" id="SSF51735">
    <property type="entry name" value="NAD(P)-binding Rossmann-fold domains"/>
    <property type="match status" value="1"/>
</dbReference>
<proteinExistence type="predicted"/>
<keyword evidence="1" id="KW-0521">NADP</keyword>
<organism evidence="2 3">
    <name type="scientific">Mycolicibacter arupensis</name>
    <dbReference type="NCBI Taxonomy" id="342002"/>
    <lineage>
        <taxon>Bacteria</taxon>
        <taxon>Bacillati</taxon>
        <taxon>Actinomycetota</taxon>
        <taxon>Actinomycetes</taxon>
        <taxon>Mycobacteriales</taxon>
        <taxon>Mycobacteriaceae</taxon>
        <taxon>Mycolicibacter</taxon>
    </lineage>
</organism>
<dbReference type="PANTHER" id="PTHR42748:SF3">
    <property type="entry name" value="BLL4366 PROTEIN"/>
    <property type="match status" value="1"/>
</dbReference>
<dbReference type="PANTHER" id="PTHR42748">
    <property type="entry name" value="NITROGEN METABOLITE REPRESSION PROTEIN NMRA FAMILY MEMBER"/>
    <property type="match status" value="1"/>
</dbReference>
<accession>A0A5C7Y523</accession>
<dbReference type="InterPro" id="IPR051164">
    <property type="entry name" value="NmrA-like_oxidored"/>
</dbReference>